<dbReference type="Pfam" id="PF00188">
    <property type="entry name" value="CAP"/>
    <property type="match status" value="1"/>
</dbReference>
<dbReference type="SUPFAM" id="SSF55797">
    <property type="entry name" value="PR-1-like"/>
    <property type="match status" value="1"/>
</dbReference>
<dbReference type="InterPro" id="IPR014044">
    <property type="entry name" value="CAP_dom"/>
</dbReference>
<sequence length="170" mass="18779">MPTASETIVAITWINAGHVSPFPLALSSTCFYYTIVHAFAEVPSQPERDKIMEQLTKLREDVEPEATNMNLLSYSKEMERVAETWVTRCEPDYPGSKSLPSSDGGYESSYLQRNLRNANEPLVTSETLVNASIADSKNDVEVSSQNDPIDETLVVSSDVALLYNPLVNSS</sequence>
<dbReference type="WBParaSite" id="MCU_012871-RA">
    <property type="protein sequence ID" value="MCU_012871-RA"/>
    <property type="gene ID" value="MCU_012871"/>
</dbReference>
<feature type="domain" description="SCP" evidence="1">
    <location>
        <begin position="57"/>
        <end position="129"/>
    </location>
</feature>
<evidence type="ECO:0000313" key="2">
    <source>
        <dbReference type="WBParaSite" id="MCU_012871-RA"/>
    </source>
</evidence>
<dbReference type="InterPro" id="IPR035940">
    <property type="entry name" value="CAP_sf"/>
</dbReference>
<proteinExistence type="predicted"/>
<protein>
    <submittedName>
        <fullName evidence="2">SCP domain-containing protein</fullName>
    </submittedName>
</protein>
<dbReference type="AlphaFoldDB" id="A0A5K3G1M2"/>
<organism evidence="2">
    <name type="scientific">Mesocestoides corti</name>
    <name type="common">Flatworm</name>
    <dbReference type="NCBI Taxonomy" id="53468"/>
    <lineage>
        <taxon>Eukaryota</taxon>
        <taxon>Metazoa</taxon>
        <taxon>Spiralia</taxon>
        <taxon>Lophotrochozoa</taxon>
        <taxon>Platyhelminthes</taxon>
        <taxon>Cestoda</taxon>
        <taxon>Eucestoda</taxon>
        <taxon>Cyclophyllidea</taxon>
        <taxon>Mesocestoididae</taxon>
        <taxon>Mesocestoides</taxon>
    </lineage>
</organism>
<dbReference type="Gene3D" id="3.40.33.10">
    <property type="entry name" value="CAP"/>
    <property type="match status" value="1"/>
</dbReference>
<reference evidence="2" key="1">
    <citation type="submission" date="2019-11" db="UniProtKB">
        <authorList>
            <consortium name="WormBaseParasite"/>
        </authorList>
    </citation>
    <scope>IDENTIFICATION</scope>
</reference>
<evidence type="ECO:0000259" key="1">
    <source>
        <dbReference type="Pfam" id="PF00188"/>
    </source>
</evidence>
<name>A0A5K3G1M2_MESCO</name>
<accession>A0A5K3G1M2</accession>